<sequence length="32" mass="3599">GHARGFNRGQIFARDGRLVASVTQEGLMRLRE</sequence>
<gene>
    <name evidence="2" type="ORF">D7Y13_44020</name>
</gene>
<dbReference type="InterPro" id="IPR049450">
    <property type="entry name" value="ACOT8-like_C"/>
</dbReference>
<comment type="caution">
    <text evidence="2">The sequence shown here is derived from an EMBL/GenBank/DDBJ whole genome shotgun (WGS) entry which is preliminary data.</text>
</comment>
<reference evidence="2 3" key="1">
    <citation type="submission" date="2018-09" db="EMBL/GenBank/DDBJ databases">
        <authorList>
            <person name="Livingstone P.G."/>
            <person name="Whitworth D.E."/>
        </authorList>
    </citation>
    <scope>NUCLEOTIDE SEQUENCE [LARGE SCALE GENOMIC DNA]</scope>
    <source>
        <strain evidence="2 3">CA031B</strain>
    </source>
</reference>
<evidence type="ECO:0000313" key="3">
    <source>
        <dbReference type="Proteomes" id="UP000278907"/>
    </source>
</evidence>
<accession>A0ABX9Q1U7</accession>
<dbReference type="Gene3D" id="3.10.129.10">
    <property type="entry name" value="Hotdog Thioesterase"/>
    <property type="match status" value="1"/>
</dbReference>
<feature type="non-terminal residue" evidence="2">
    <location>
        <position position="1"/>
    </location>
</feature>
<organism evidence="2 3">
    <name type="scientific">Corallococcus praedator</name>
    <dbReference type="NCBI Taxonomy" id="2316724"/>
    <lineage>
        <taxon>Bacteria</taxon>
        <taxon>Pseudomonadati</taxon>
        <taxon>Myxococcota</taxon>
        <taxon>Myxococcia</taxon>
        <taxon>Myxococcales</taxon>
        <taxon>Cystobacterineae</taxon>
        <taxon>Myxococcaceae</taxon>
        <taxon>Corallococcus</taxon>
    </lineage>
</organism>
<keyword evidence="3" id="KW-1185">Reference proteome</keyword>
<evidence type="ECO:0000313" key="2">
    <source>
        <dbReference type="EMBL" id="RKH77605.1"/>
    </source>
</evidence>
<name>A0ABX9Q1U7_9BACT</name>
<dbReference type="SUPFAM" id="SSF54637">
    <property type="entry name" value="Thioesterase/thiol ester dehydrase-isomerase"/>
    <property type="match status" value="1"/>
</dbReference>
<dbReference type="EMBL" id="RAWI01001260">
    <property type="protein sequence ID" value="RKH77605.1"/>
    <property type="molecule type" value="Genomic_DNA"/>
</dbReference>
<dbReference type="InterPro" id="IPR029069">
    <property type="entry name" value="HotDog_dom_sf"/>
</dbReference>
<proteinExistence type="predicted"/>
<dbReference type="Pfam" id="PF20789">
    <property type="entry name" value="4HBT_3C"/>
    <property type="match status" value="1"/>
</dbReference>
<evidence type="ECO:0000259" key="1">
    <source>
        <dbReference type="Pfam" id="PF20789"/>
    </source>
</evidence>
<feature type="domain" description="Acyl-CoA thioesterase-like C-terminal" evidence="1">
    <location>
        <begin position="1"/>
        <end position="28"/>
    </location>
</feature>
<protein>
    <submittedName>
        <fullName evidence="2">Acyl-CoA thioesterase II</fullName>
    </submittedName>
</protein>
<dbReference type="Proteomes" id="UP000278907">
    <property type="component" value="Unassembled WGS sequence"/>
</dbReference>